<dbReference type="PANTHER" id="PTHR48078:SF9">
    <property type="entry name" value="D-SERINE DEHYDRATASE"/>
    <property type="match status" value="1"/>
</dbReference>
<dbReference type="AlphaFoldDB" id="A0A1C3JYZ1"/>
<keyword evidence="8" id="KW-1185">Reference proteome</keyword>
<feature type="domain" description="Tryptophan synthase beta chain-like PALP" evidence="5">
    <location>
        <begin position="102"/>
        <end position="401"/>
    </location>
</feature>
<dbReference type="InterPro" id="IPR001926">
    <property type="entry name" value="TrpB-like_PALP"/>
</dbReference>
<comment type="catalytic activity">
    <reaction evidence="4">
        <text>D-serine = pyruvate + NH4(+)</text>
        <dbReference type="Rhea" id="RHEA:13977"/>
        <dbReference type="ChEBI" id="CHEBI:15361"/>
        <dbReference type="ChEBI" id="CHEBI:28938"/>
        <dbReference type="ChEBI" id="CHEBI:35247"/>
        <dbReference type="EC" id="4.3.1.18"/>
    </reaction>
</comment>
<proteinExistence type="inferred from homology"/>
<reference evidence="7 8" key="2">
    <citation type="submission" date="2017-08" db="EMBL/GenBank/DDBJ databases">
        <authorList>
            <person name="de Groot N.N."/>
        </authorList>
    </citation>
    <scope>NUCLEOTIDE SEQUENCE [LARGE SCALE GENOMIC DNA]</scope>
    <source>
        <strain evidence="7">Orrdi1</strain>
    </source>
</reference>
<dbReference type="GO" id="GO:0009097">
    <property type="term" value="P:isoleucine biosynthetic process"/>
    <property type="evidence" value="ECO:0007669"/>
    <property type="project" value="TreeGrafter"/>
</dbReference>
<dbReference type="PANTHER" id="PTHR48078">
    <property type="entry name" value="THREONINE DEHYDRATASE, MITOCHONDRIAL-RELATED"/>
    <property type="match status" value="1"/>
</dbReference>
<dbReference type="Pfam" id="PF00291">
    <property type="entry name" value="PALP"/>
    <property type="match status" value="1"/>
</dbReference>
<comment type="similarity">
    <text evidence="4">Belongs to the serine/threonine dehydratase family. DsdA subfamily.</text>
</comment>
<evidence type="ECO:0000259" key="5">
    <source>
        <dbReference type="Pfam" id="PF00291"/>
    </source>
</evidence>
<dbReference type="HAMAP" id="MF_01030">
    <property type="entry name" value="D_Ser_dehydrat"/>
    <property type="match status" value="1"/>
</dbReference>
<dbReference type="InterPro" id="IPR011780">
    <property type="entry name" value="D_Ser_am_lyase"/>
</dbReference>
<dbReference type="EC" id="4.3.1.18" evidence="4"/>
<dbReference type="Gene3D" id="3.40.50.1100">
    <property type="match status" value="2"/>
</dbReference>
<dbReference type="EMBL" id="FLRC01000009">
    <property type="protein sequence ID" value="SBT24481.1"/>
    <property type="molecule type" value="Genomic_DNA"/>
</dbReference>
<dbReference type="GO" id="GO:0008721">
    <property type="term" value="F:D-serine ammonia-lyase activity"/>
    <property type="evidence" value="ECO:0007669"/>
    <property type="project" value="UniProtKB-EC"/>
</dbReference>
<keyword evidence="2 4" id="KW-0663">Pyridoxal phosphate</keyword>
<dbReference type="NCBIfam" id="TIGR02035">
    <property type="entry name" value="D_Ser_am_lyase"/>
    <property type="match status" value="1"/>
</dbReference>
<feature type="modified residue" description="N6-(pyridoxal phosphate)lysine" evidence="4">
    <location>
        <position position="125"/>
    </location>
</feature>
<evidence type="ECO:0000256" key="1">
    <source>
        <dbReference type="ARBA" id="ARBA00001933"/>
    </source>
</evidence>
<dbReference type="InterPro" id="IPR050147">
    <property type="entry name" value="Ser/Thr_Dehydratase"/>
</dbReference>
<dbReference type="Proteomes" id="UP000078558">
    <property type="component" value="Chromosome I"/>
</dbReference>
<evidence type="ECO:0000256" key="4">
    <source>
        <dbReference type="HAMAP-Rule" id="MF_01030"/>
    </source>
</evidence>
<dbReference type="GO" id="GO:0030170">
    <property type="term" value="F:pyridoxal phosphate binding"/>
    <property type="evidence" value="ECO:0007669"/>
    <property type="project" value="InterPro"/>
</dbReference>
<dbReference type="NCBIfam" id="NF002823">
    <property type="entry name" value="PRK02991.1"/>
    <property type="match status" value="1"/>
</dbReference>
<dbReference type="SUPFAM" id="SSF53686">
    <property type="entry name" value="Tryptophan synthase beta subunit-like PLP-dependent enzymes"/>
    <property type="match status" value="1"/>
</dbReference>
<reference evidence="6 8" key="1">
    <citation type="submission" date="2016-06" db="EMBL/GenBank/DDBJ databases">
        <authorList>
            <person name="Kjaerup R.B."/>
            <person name="Dalgaard T.S."/>
            <person name="Juul-Madsen H.R."/>
        </authorList>
    </citation>
    <scope>NUCLEOTIDE SEQUENCE [LARGE SCALE GENOMIC DNA]</scope>
    <source>
        <strain evidence="6">Orrdi1</strain>
    </source>
</reference>
<name>A0A1C3JYZ1_9BURK</name>
<evidence type="ECO:0000313" key="6">
    <source>
        <dbReference type="EMBL" id="SBT24481.1"/>
    </source>
</evidence>
<dbReference type="GO" id="GO:0036088">
    <property type="term" value="P:D-serine catabolic process"/>
    <property type="evidence" value="ECO:0007669"/>
    <property type="project" value="TreeGrafter"/>
</dbReference>
<evidence type="ECO:0000256" key="2">
    <source>
        <dbReference type="ARBA" id="ARBA00022898"/>
    </source>
</evidence>
<accession>A0A1C3JYZ1</accession>
<dbReference type="GO" id="GO:0016836">
    <property type="term" value="F:hydro-lyase activity"/>
    <property type="evidence" value="ECO:0007669"/>
    <property type="project" value="UniProtKB-UniRule"/>
</dbReference>
<dbReference type="EMBL" id="LT907988">
    <property type="protein sequence ID" value="SOE52295.1"/>
    <property type="molecule type" value="Genomic_DNA"/>
</dbReference>
<evidence type="ECO:0000313" key="8">
    <source>
        <dbReference type="Proteomes" id="UP000078558"/>
    </source>
</evidence>
<sequence length="461" mass="48638">MESGLPFFSFIAMAQDCKNNSEIKGLPYNREPCAQLWCNPALETQAVGAESSIISMEDVGAAASRLVRFAPLLTKLFPELQASGGLIESGLVPLKGAYPALAESASHGRYWVKTDNDLPVAGSIKARGGIYEVLAFAETLAERHGLLAGAADYGVLAGAAARACFGRHEISVGSTGNLGLSIGIMASAMGFRVTVHMSAEARQWKKDKLRAHGVTVVEHEGDYARAVAAGRARSQADPQGYFVDDEHSMDLFLGYSVAGLRLRDQLAEAGVTVDAAHPLFVYLPCGVGGAPAGITAGVKLVFGEAAHCVFVEPAASACFMTRLQNPEREGISIYDAGMDNRTEADGLAVPVASELAYAQTRHLISGVVTVQDAVLFADLARVQASDGLKVEPSAAAGFSGPRALVGTAEGQAYLREHGLLAAMPQANHIIWCTGGAFVPAPEYEAFLERGRDYLAAWQRPS</sequence>
<dbReference type="InterPro" id="IPR036052">
    <property type="entry name" value="TrpB-like_PALP_sf"/>
</dbReference>
<evidence type="ECO:0000313" key="7">
    <source>
        <dbReference type="EMBL" id="SOE52295.1"/>
    </source>
</evidence>
<protein>
    <recommendedName>
        <fullName evidence="4">Probable D-serine dehydratase</fullName>
        <ecNumber evidence="4">4.3.1.18</ecNumber>
    </recommendedName>
    <alternativeName>
        <fullName evidence="4">D-serine deaminase</fullName>
        <shortName evidence="4">DSD</shortName>
    </alternativeName>
</protein>
<dbReference type="KEGG" id="odi:ODI_R4060"/>
<keyword evidence="3 4" id="KW-0456">Lyase</keyword>
<organism evidence="6 8">
    <name type="scientific">Orrella dioscoreae</name>
    <dbReference type="NCBI Taxonomy" id="1851544"/>
    <lineage>
        <taxon>Bacteria</taxon>
        <taxon>Pseudomonadati</taxon>
        <taxon>Pseudomonadota</taxon>
        <taxon>Betaproteobacteria</taxon>
        <taxon>Burkholderiales</taxon>
        <taxon>Alcaligenaceae</taxon>
        <taxon>Orrella</taxon>
    </lineage>
</organism>
<dbReference type="STRING" id="1851544.ODI_03107"/>
<evidence type="ECO:0000256" key="3">
    <source>
        <dbReference type="ARBA" id="ARBA00023239"/>
    </source>
</evidence>
<gene>
    <name evidence="4" type="primary">dsdA</name>
    <name evidence="6" type="ORF">ODI_03107</name>
    <name evidence="7" type="ORF">ODI_R4060</name>
</gene>
<comment type="cofactor">
    <cofactor evidence="1 4">
        <name>pyridoxal 5'-phosphate</name>
        <dbReference type="ChEBI" id="CHEBI:597326"/>
    </cofactor>
</comment>